<sequence length="302" mass="33821">MPPSTPCSTNLAAFFFVSHSPPRNHQTSSVQLICRVLLHLSLSSVKHIIIIIIIKPPPDLQDHRASFFASLSVAETSNHRRTSSSEAIITGNLTQNHSHRDASVFPSSTTALFPFHHRRTPLPSSVHLSLLAPPLILTTSLHNCWWSFLQISTATTAGLFPCCLLFGKVSIAAIPYSNNRPLMVRKGKALVKATTPVPTGRGIVCERPLKFLDAIPDLMRHKIEKQGWSFLYNDTIPVNTTLVREFCANFAQHKQTEVYLRGKMVPFTFAVIHDILEIPRLNIRGKDDLQKSLDQHKQKIFV</sequence>
<gene>
    <name evidence="1" type="ORF">PIB30_103822</name>
</gene>
<evidence type="ECO:0000313" key="1">
    <source>
        <dbReference type="EMBL" id="MED6153615.1"/>
    </source>
</evidence>
<protein>
    <submittedName>
        <fullName evidence="1">Uncharacterized protein</fullName>
    </submittedName>
</protein>
<dbReference type="Proteomes" id="UP001341840">
    <property type="component" value="Unassembled WGS sequence"/>
</dbReference>
<evidence type="ECO:0000313" key="2">
    <source>
        <dbReference type="Proteomes" id="UP001341840"/>
    </source>
</evidence>
<proteinExistence type="predicted"/>
<keyword evidence="2" id="KW-1185">Reference proteome</keyword>
<dbReference type="EMBL" id="JASCZI010094075">
    <property type="protein sequence ID" value="MED6153615.1"/>
    <property type="molecule type" value="Genomic_DNA"/>
</dbReference>
<comment type="caution">
    <text evidence="1">The sequence shown here is derived from an EMBL/GenBank/DDBJ whole genome shotgun (WGS) entry which is preliminary data.</text>
</comment>
<name>A0ABU6TXJ7_9FABA</name>
<reference evidence="1 2" key="1">
    <citation type="journal article" date="2023" name="Plants (Basel)">
        <title>Bridging the Gap: Combining Genomics and Transcriptomics Approaches to Understand Stylosanthes scabra, an Orphan Legume from the Brazilian Caatinga.</title>
        <authorList>
            <person name="Ferreira-Neto J.R.C."/>
            <person name="da Silva M.D."/>
            <person name="Binneck E."/>
            <person name="de Melo N.F."/>
            <person name="da Silva R.H."/>
            <person name="de Melo A.L.T.M."/>
            <person name="Pandolfi V."/>
            <person name="Bustamante F.O."/>
            <person name="Brasileiro-Vidal A.C."/>
            <person name="Benko-Iseppon A.M."/>
        </authorList>
    </citation>
    <scope>NUCLEOTIDE SEQUENCE [LARGE SCALE GENOMIC DNA]</scope>
    <source>
        <tissue evidence="1">Leaves</tissue>
    </source>
</reference>
<accession>A0ABU6TXJ7</accession>
<organism evidence="1 2">
    <name type="scientific">Stylosanthes scabra</name>
    <dbReference type="NCBI Taxonomy" id="79078"/>
    <lineage>
        <taxon>Eukaryota</taxon>
        <taxon>Viridiplantae</taxon>
        <taxon>Streptophyta</taxon>
        <taxon>Embryophyta</taxon>
        <taxon>Tracheophyta</taxon>
        <taxon>Spermatophyta</taxon>
        <taxon>Magnoliopsida</taxon>
        <taxon>eudicotyledons</taxon>
        <taxon>Gunneridae</taxon>
        <taxon>Pentapetalae</taxon>
        <taxon>rosids</taxon>
        <taxon>fabids</taxon>
        <taxon>Fabales</taxon>
        <taxon>Fabaceae</taxon>
        <taxon>Papilionoideae</taxon>
        <taxon>50 kb inversion clade</taxon>
        <taxon>dalbergioids sensu lato</taxon>
        <taxon>Dalbergieae</taxon>
        <taxon>Pterocarpus clade</taxon>
        <taxon>Stylosanthes</taxon>
    </lineage>
</organism>